<dbReference type="EMBL" id="CP013020">
    <property type="protein sequence ID" value="ALK83201.1"/>
    <property type="molecule type" value="Genomic_DNA"/>
</dbReference>
<organism evidence="1 2">
    <name type="scientific">Phocaeicola vulgatus</name>
    <name type="common">Bacteroides vulgatus</name>
    <dbReference type="NCBI Taxonomy" id="821"/>
    <lineage>
        <taxon>Bacteria</taxon>
        <taxon>Pseudomonadati</taxon>
        <taxon>Bacteroidota</taxon>
        <taxon>Bacteroidia</taxon>
        <taxon>Bacteroidales</taxon>
        <taxon>Bacteroidaceae</taxon>
        <taxon>Phocaeicola</taxon>
    </lineage>
</organism>
<name>A0A0P0M112_PHOVU</name>
<dbReference type="PATRIC" id="fig|821.40.peg.679"/>
<evidence type="ECO:0000313" key="2">
    <source>
        <dbReference type="Proteomes" id="UP000061587"/>
    </source>
</evidence>
<evidence type="ECO:0000313" key="1">
    <source>
        <dbReference type="EMBL" id="ALK83201.1"/>
    </source>
</evidence>
<dbReference type="InterPro" id="IPR021857">
    <property type="entry name" value="DUF3467"/>
</dbReference>
<gene>
    <name evidence="1" type="ORF">BvMPK_0573</name>
</gene>
<proteinExistence type="predicted"/>
<reference evidence="2" key="1">
    <citation type="submission" date="2015-10" db="EMBL/GenBank/DDBJ databases">
        <title>Extensive mobilome-driven genome diversification in gut-associated Bacteroides vulgatus mpk.</title>
        <authorList>
            <person name="Beier S."/>
            <person name="Lange A."/>
            <person name="Huson D.H."/>
            <person name="Frick J.-S."/>
            <person name="Autenrieth I.B."/>
        </authorList>
    </citation>
    <scope>NUCLEOTIDE SEQUENCE [LARGE SCALE GENOMIC DNA]</scope>
    <source>
        <strain evidence="2">mpk</strain>
    </source>
</reference>
<reference evidence="1 2" key="2">
    <citation type="journal article" date="2016" name="Genome Biol. Evol.">
        <title>Extensive mobilome-driven genome diversification in mouse gut-associated Bacteroides vulgatus mpk.</title>
        <authorList>
            <person name="Lange A."/>
            <person name="Beier S."/>
            <person name="Steimle A."/>
            <person name="Autenrieth I.B."/>
            <person name="Huson D.H."/>
            <person name="Frick J.S."/>
        </authorList>
    </citation>
    <scope>NUCLEOTIDE SEQUENCE [LARGE SCALE GENOMIC DNA]</scope>
    <source>
        <strain evidence="2">mpk</strain>
    </source>
</reference>
<sequence>MYSNQRIEVGDLEIQNIFLMLKYKIMENEKNNNQLQIELKEEVAQGTYANLAIITHSSSEFIVDFVRVMPGLPKAGVQSRIVLTPEHAKRLMYALQENVAKYERNFGPIRMPEEMNGGNNGPDGKTFIPPISGFKGEA</sequence>
<protein>
    <submittedName>
        <fullName evidence="1">Uncharacterized protein</fullName>
    </submittedName>
</protein>
<dbReference type="AlphaFoldDB" id="A0A0P0M112"/>
<dbReference type="Pfam" id="PF11950">
    <property type="entry name" value="DUF3467"/>
    <property type="match status" value="1"/>
</dbReference>
<accession>A0A0P0M112</accession>
<dbReference type="Proteomes" id="UP000061587">
    <property type="component" value="Chromosome"/>
</dbReference>